<reference evidence="1" key="1">
    <citation type="journal article" date="2023" name="IMA Fungus">
        <title>Comparative genomic study of the Penicillium genus elucidates a diverse pangenome and 15 lateral gene transfer events.</title>
        <authorList>
            <person name="Petersen C."/>
            <person name="Sorensen T."/>
            <person name="Nielsen M.R."/>
            <person name="Sondergaard T.E."/>
            <person name="Sorensen J.L."/>
            <person name="Fitzpatrick D.A."/>
            <person name="Frisvad J.C."/>
            <person name="Nielsen K.L."/>
        </authorList>
    </citation>
    <scope>NUCLEOTIDE SEQUENCE</scope>
    <source>
        <strain evidence="1">IBT 15450</strain>
    </source>
</reference>
<dbReference type="AlphaFoldDB" id="A0AAD6I546"/>
<proteinExistence type="predicted"/>
<evidence type="ECO:0000313" key="1">
    <source>
        <dbReference type="EMBL" id="KAJ6034100.1"/>
    </source>
</evidence>
<protein>
    <submittedName>
        <fullName evidence="1">Uncharacterized protein</fullName>
    </submittedName>
</protein>
<dbReference type="Proteomes" id="UP001219568">
    <property type="component" value="Unassembled WGS sequence"/>
</dbReference>
<organism evidence="1 2">
    <name type="scientific">Penicillium canescens</name>
    <dbReference type="NCBI Taxonomy" id="5083"/>
    <lineage>
        <taxon>Eukaryota</taxon>
        <taxon>Fungi</taxon>
        <taxon>Dikarya</taxon>
        <taxon>Ascomycota</taxon>
        <taxon>Pezizomycotina</taxon>
        <taxon>Eurotiomycetes</taxon>
        <taxon>Eurotiomycetidae</taxon>
        <taxon>Eurotiales</taxon>
        <taxon>Aspergillaceae</taxon>
        <taxon>Penicillium</taxon>
    </lineage>
</organism>
<evidence type="ECO:0000313" key="2">
    <source>
        <dbReference type="Proteomes" id="UP001219568"/>
    </source>
</evidence>
<accession>A0AAD6I546</accession>
<sequence>MRKSDWVEAVFNETFSPSLTHKIKSIDALITEYLVPEVRREILQFYGSLHRIEARYPGLDYSFPPHRMRLSRFRWHFELFQVFDKFKLTEAEINDLCRWEGTKYARQLYEAQEGVKVRDTTAQSIQPASPLPLPSIEVHYTGNSVISLDQDLVVSATDGTIYPSTRDEASGSWRVTLNDRILEVPSRNQGGYVQTERCGHGDMAQSILREHL</sequence>
<name>A0AAD6I546_PENCN</name>
<dbReference type="EMBL" id="JAQJZL010000012">
    <property type="protein sequence ID" value="KAJ6034100.1"/>
    <property type="molecule type" value="Genomic_DNA"/>
</dbReference>
<comment type="caution">
    <text evidence="1">The sequence shown here is derived from an EMBL/GenBank/DDBJ whole genome shotgun (WGS) entry which is preliminary data.</text>
</comment>
<gene>
    <name evidence="1" type="ORF">N7460_009917</name>
</gene>
<reference evidence="1" key="2">
    <citation type="submission" date="2023-01" db="EMBL/GenBank/DDBJ databases">
        <authorList>
            <person name="Petersen C."/>
        </authorList>
    </citation>
    <scope>NUCLEOTIDE SEQUENCE</scope>
    <source>
        <strain evidence="1">IBT 15450</strain>
    </source>
</reference>
<keyword evidence="2" id="KW-1185">Reference proteome</keyword>